<evidence type="ECO:0000256" key="1">
    <source>
        <dbReference type="SAM" id="MobiDB-lite"/>
    </source>
</evidence>
<keyword evidence="3" id="KW-1185">Reference proteome</keyword>
<proteinExistence type="predicted"/>
<gene>
    <name evidence="2" type="ORF">FHS42_006670</name>
</gene>
<reference evidence="2 3" key="1">
    <citation type="submission" date="2020-08" db="EMBL/GenBank/DDBJ databases">
        <title>Genomic Encyclopedia of Type Strains, Phase III (KMG-III): the genomes of soil and plant-associated and newly described type strains.</title>
        <authorList>
            <person name="Whitman W."/>
        </authorList>
    </citation>
    <scope>NUCLEOTIDE SEQUENCE [LARGE SCALE GENOMIC DNA]</scope>
    <source>
        <strain evidence="2 3">CECT 8305</strain>
    </source>
</reference>
<comment type="caution">
    <text evidence="2">The sequence shown here is derived from an EMBL/GenBank/DDBJ whole genome shotgun (WGS) entry which is preliminary data.</text>
</comment>
<organism evidence="2 3">
    <name type="scientific">Streptomyces zagrosensis</name>
    <dbReference type="NCBI Taxonomy" id="1042984"/>
    <lineage>
        <taxon>Bacteria</taxon>
        <taxon>Bacillati</taxon>
        <taxon>Actinomycetota</taxon>
        <taxon>Actinomycetes</taxon>
        <taxon>Kitasatosporales</taxon>
        <taxon>Streptomycetaceae</taxon>
        <taxon>Streptomyces</taxon>
    </lineage>
</organism>
<dbReference type="AlphaFoldDB" id="A0A7W9QGI5"/>
<dbReference type="Proteomes" id="UP000588098">
    <property type="component" value="Unassembled WGS sequence"/>
</dbReference>
<dbReference type="SUPFAM" id="SSF48498">
    <property type="entry name" value="Tetracyclin repressor-like, C-terminal domain"/>
    <property type="match status" value="1"/>
</dbReference>
<feature type="region of interest" description="Disordered" evidence="1">
    <location>
        <begin position="99"/>
        <end position="126"/>
    </location>
</feature>
<name>A0A7W9QGI5_9ACTN</name>
<dbReference type="EMBL" id="JACHJL010000025">
    <property type="protein sequence ID" value="MBB5939574.1"/>
    <property type="molecule type" value="Genomic_DNA"/>
</dbReference>
<dbReference type="Gene3D" id="1.10.357.10">
    <property type="entry name" value="Tetracycline Repressor, domain 2"/>
    <property type="match status" value="1"/>
</dbReference>
<protein>
    <submittedName>
        <fullName evidence="2">Uncharacterized protein</fullName>
    </submittedName>
</protein>
<accession>A0A7W9QGI5</accession>
<sequence length="126" mass="13650">MTSDPRRIRIAFVEVVGVSTELERNRLARRARWAAVILAELTTACQRGEAARRDYRVAATAFIGAVNGSLHDWSAGNVEATLDQIVEELVLILRGIVHPSGWPRGSADPAWGQDTGRPEAEASTSG</sequence>
<dbReference type="InterPro" id="IPR036271">
    <property type="entry name" value="Tet_transcr_reg_TetR-rel_C_sf"/>
</dbReference>
<evidence type="ECO:0000313" key="2">
    <source>
        <dbReference type="EMBL" id="MBB5939574.1"/>
    </source>
</evidence>
<evidence type="ECO:0000313" key="3">
    <source>
        <dbReference type="Proteomes" id="UP000588098"/>
    </source>
</evidence>